<accession>A0AAU9JCP3</accession>
<dbReference type="EMBL" id="CAJZBQ010000036">
    <property type="protein sequence ID" value="CAG9324697.1"/>
    <property type="molecule type" value="Genomic_DNA"/>
</dbReference>
<gene>
    <name evidence="1" type="ORF">BSTOLATCC_MIC36479</name>
</gene>
<keyword evidence="2" id="KW-1185">Reference proteome</keyword>
<evidence type="ECO:0000313" key="1">
    <source>
        <dbReference type="EMBL" id="CAG9324697.1"/>
    </source>
</evidence>
<dbReference type="Gene3D" id="1.20.272.10">
    <property type="match status" value="1"/>
</dbReference>
<dbReference type="Proteomes" id="UP001162131">
    <property type="component" value="Unassembled WGS sequence"/>
</dbReference>
<proteinExistence type="predicted"/>
<protein>
    <submittedName>
        <fullName evidence="1">Uncharacterized protein</fullName>
    </submittedName>
</protein>
<evidence type="ECO:0000313" key="2">
    <source>
        <dbReference type="Proteomes" id="UP001162131"/>
    </source>
</evidence>
<reference evidence="1" key="1">
    <citation type="submission" date="2021-09" db="EMBL/GenBank/DDBJ databases">
        <authorList>
            <consortium name="AG Swart"/>
            <person name="Singh M."/>
            <person name="Singh A."/>
            <person name="Seah K."/>
            <person name="Emmerich C."/>
        </authorList>
    </citation>
    <scope>NUCLEOTIDE SEQUENCE</scope>
    <source>
        <strain evidence="1">ATCC30299</strain>
    </source>
</reference>
<comment type="caution">
    <text evidence="1">The sequence shown here is derived from an EMBL/GenBank/DDBJ whole genome shotgun (WGS) entry which is preliminary data.</text>
</comment>
<name>A0AAU9JCP3_9CILI</name>
<organism evidence="1 2">
    <name type="scientific">Blepharisma stoltei</name>
    <dbReference type="NCBI Taxonomy" id="1481888"/>
    <lineage>
        <taxon>Eukaryota</taxon>
        <taxon>Sar</taxon>
        <taxon>Alveolata</taxon>
        <taxon>Ciliophora</taxon>
        <taxon>Postciliodesmatophora</taxon>
        <taxon>Heterotrichea</taxon>
        <taxon>Heterotrichida</taxon>
        <taxon>Blepharismidae</taxon>
        <taxon>Blepharisma</taxon>
    </lineage>
</organism>
<dbReference type="AlphaFoldDB" id="A0AAU9JCP3"/>
<sequence>MIRRFINLNMKRKRSPTQTKLNFQVANKYKTCPECDKEMYYKLLDFHIGSSDCIKNINSIANTQKKAPIITQSPLPSTRTMQRSFISPPPTINAYDVLMNTPQTKIIQNFHLTFLGESGGRKQWDFAIDNKEIGDFISRKHFLKESSKDPCQIILTASTSHSSRNPLSFYDFIRLQGFSPGILKSCLQKSIRQGIRNKAIRLALQMAVNCGLKELCRRLCVIVLEDCFLHPDYPLLAWCMVAGDEYQYSQEILDSVIQIVADVSTLNYRDVLYIESSSSLFKQWSTSNEIVKAMLIRAYYKGMKGDIEMLSKYSAQWMERFRADSEWMDFIRKVHYKLPVWTLEEIRGGLRVEDVPLQGIDFNCSNMLDILLQDDIFMFQLEEALNRPRKTIKEYLCETIWTQRGGVNYRKYITDYPSTLTVNLQAPENNFEPDPVFVKLVLPRLNELSYKEIVRKFKISQKAMKNKIQGNKEN</sequence>